<dbReference type="InterPro" id="IPR001519">
    <property type="entry name" value="Ferritin"/>
</dbReference>
<dbReference type="InterPro" id="IPR012347">
    <property type="entry name" value="Ferritin-like"/>
</dbReference>
<dbReference type="EMBL" id="CAJHUB010000761">
    <property type="protein sequence ID" value="CAD7686079.1"/>
    <property type="molecule type" value="Genomic_DNA"/>
</dbReference>
<dbReference type="Gene3D" id="1.20.1260.10">
    <property type="match status" value="2"/>
</dbReference>
<dbReference type="GO" id="GO:0008199">
    <property type="term" value="F:ferric iron binding"/>
    <property type="evidence" value="ECO:0007669"/>
    <property type="project" value="InterPro"/>
</dbReference>
<comment type="subunit">
    <text evidence="4">Oligomer of 24 subunits. There are two types of subunits: L (light) chain and H (heavy) chain. The major chain can be light or heavy, depending on the species and tissue type. The functional molecule forms a roughly spherical shell with a diameter of 12 nm and contains a central cavity into which the insoluble mineral iron core is deposited. Interacts with NCOA4.</text>
</comment>
<evidence type="ECO:0000313" key="6">
    <source>
        <dbReference type="EMBL" id="CAD7686079.1"/>
    </source>
</evidence>
<proteinExistence type="predicted"/>
<comment type="subcellular location">
    <subcellularLocation>
        <location evidence="2">Autolysosome</location>
    </subcellularLocation>
</comment>
<accession>A0A811ZBG1</accession>
<dbReference type="AlphaFoldDB" id="A0A811ZBG1"/>
<evidence type="ECO:0000256" key="3">
    <source>
        <dbReference type="ARBA" id="ARBA00045578"/>
    </source>
</evidence>
<dbReference type="GO" id="GO:0008198">
    <property type="term" value="F:ferrous iron binding"/>
    <property type="evidence" value="ECO:0007669"/>
    <property type="project" value="TreeGrafter"/>
</dbReference>
<keyword evidence="5" id="KW-0479">Metal-binding</keyword>
<evidence type="ECO:0000256" key="2">
    <source>
        <dbReference type="ARBA" id="ARBA00044942"/>
    </source>
</evidence>
<feature type="binding site" evidence="5">
    <location>
        <position position="78"/>
    </location>
    <ligand>
        <name>Fe cation</name>
        <dbReference type="ChEBI" id="CHEBI:24875"/>
        <label>1</label>
    </ligand>
</feature>
<dbReference type="SUPFAM" id="SSF47240">
    <property type="entry name" value="Ferritin-like"/>
    <property type="match status" value="1"/>
</dbReference>
<sequence length="88" mass="10064">MGFYFCHNDVTLEGMGQLFCQVANGKHEGAQCLLKMQNQSRGCSLFQDMQILLLPQDEDGELDLHLCDFLESHFLDEQVKLIKKMVPT</sequence>
<dbReference type="PANTHER" id="PTHR11431:SF47">
    <property type="entry name" value="FERRITIN LIGHT CHAIN"/>
    <property type="match status" value="1"/>
</dbReference>
<name>A0A811ZBG1_NYCPR</name>
<dbReference type="GO" id="GO:0044754">
    <property type="term" value="C:autolysosome"/>
    <property type="evidence" value="ECO:0007669"/>
    <property type="project" value="UniProtKB-SubCell"/>
</dbReference>
<dbReference type="PANTHER" id="PTHR11431">
    <property type="entry name" value="FERRITIN"/>
    <property type="match status" value="1"/>
</dbReference>
<dbReference type="PROSITE" id="PS00204">
    <property type="entry name" value="FERRITIN_2"/>
    <property type="match status" value="1"/>
</dbReference>
<dbReference type="Proteomes" id="UP000645828">
    <property type="component" value="Unassembled WGS sequence"/>
</dbReference>
<reference evidence="6" key="1">
    <citation type="submission" date="2020-12" db="EMBL/GenBank/DDBJ databases">
        <authorList>
            <consortium name="Molecular Ecology Group"/>
        </authorList>
    </citation>
    <scope>NUCLEOTIDE SEQUENCE</scope>
    <source>
        <strain evidence="6">TBG_1078</strain>
    </source>
</reference>
<protein>
    <recommendedName>
        <fullName evidence="1">Ferritin light chain</fullName>
    </recommendedName>
</protein>
<dbReference type="InterPro" id="IPR009078">
    <property type="entry name" value="Ferritin-like_SF"/>
</dbReference>
<keyword evidence="5" id="KW-0408">Iron</keyword>
<gene>
    <name evidence="6" type="ORF">NYPRO_LOCUS18872</name>
</gene>
<dbReference type="InterPro" id="IPR014034">
    <property type="entry name" value="Ferritin_CS"/>
</dbReference>
<evidence type="ECO:0000256" key="1">
    <source>
        <dbReference type="ARBA" id="ARBA00040044"/>
    </source>
</evidence>
<dbReference type="GO" id="GO:0006826">
    <property type="term" value="P:iron ion transport"/>
    <property type="evidence" value="ECO:0007669"/>
    <property type="project" value="InterPro"/>
</dbReference>
<evidence type="ECO:0000313" key="7">
    <source>
        <dbReference type="Proteomes" id="UP000645828"/>
    </source>
</evidence>
<keyword evidence="7" id="KW-1185">Reference proteome</keyword>
<comment type="caution">
    <text evidence="6">The sequence shown here is derived from an EMBL/GenBank/DDBJ whole genome shotgun (WGS) entry which is preliminary data.</text>
</comment>
<comment type="function">
    <text evidence="3">Stores iron in a soluble, non-toxic, readily available form. Important for iron homeostasis. Iron is taken up in the ferrous form and deposited as ferric hydroxides after oxidation. Also plays a role in delivery of iron to cells. Mediates iron uptake in capsule cells of the developing kidney. Delivery to lysosomes by the cargo receptor NCOA4 for autophagic degradation and release or iron.</text>
</comment>
<organism evidence="6 7">
    <name type="scientific">Nyctereutes procyonoides</name>
    <name type="common">Raccoon dog</name>
    <name type="synonym">Canis procyonoides</name>
    <dbReference type="NCBI Taxonomy" id="34880"/>
    <lineage>
        <taxon>Eukaryota</taxon>
        <taxon>Metazoa</taxon>
        <taxon>Chordata</taxon>
        <taxon>Craniata</taxon>
        <taxon>Vertebrata</taxon>
        <taxon>Euteleostomi</taxon>
        <taxon>Mammalia</taxon>
        <taxon>Eutheria</taxon>
        <taxon>Laurasiatheria</taxon>
        <taxon>Carnivora</taxon>
        <taxon>Caniformia</taxon>
        <taxon>Canidae</taxon>
        <taxon>Nyctereutes</taxon>
    </lineage>
</organism>
<evidence type="ECO:0000256" key="5">
    <source>
        <dbReference type="PIRSR" id="PIRSR601519-1"/>
    </source>
</evidence>
<evidence type="ECO:0000256" key="4">
    <source>
        <dbReference type="ARBA" id="ARBA00047045"/>
    </source>
</evidence>
<dbReference type="GO" id="GO:0006879">
    <property type="term" value="P:intracellular iron ion homeostasis"/>
    <property type="evidence" value="ECO:0007669"/>
    <property type="project" value="InterPro"/>
</dbReference>